<organism evidence="1 2">
    <name type="scientific">Levilactobacillus spicheri</name>
    <dbReference type="NCBI Taxonomy" id="216463"/>
    <lineage>
        <taxon>Bacteria</taxon>
        <taxon>Bacillati</taxon>
        <taxon>Bacillota</taxon>
        <taxon>Bacilli</taxon>
        <taxon>Lactobacillales</taxon>
        <taxon>Lactobacillaceae</taxon>
        <taxon>Levilactobacillus</taxon>
    </lineage>
</organism>
<comment type="caution">
    <text evidence="1">The sequence shown here is derived from an EMBL/GenBank/DDBJ whole genome shotgun (WGS) entry which is preliminary data.</text>
</comment>
<name>A0ABQ0WLD5_9LACO</name>
<protein>
    <submittedName>
        <fullName evidence="1">Uncharacterized protein</fullName>
    </submittedName>
</protein>
<evidence type="ECO:0000313" key="2">
    <source>
        <dbReference type="Proteomes" id="UP000321691"/>
    </source>
</evidence>
<dbReference type="EMBL" id="BJZI01000003">
    <property type="protein sequence ID" value="GEO65821.1"/>
    <property type="molecule type" value="Genomic_DNA"/>
</dbReference>
<gene>
    <name evidence="1" type="ORF">LSP04_02400</name>
</gene>
<keyword evidence="2" id="KW-1185">Reference proteome</keyword>
<evidence type="ECO:0000313" key="1">
    <source>
        <dbReference type="EMBL" id="GEO65821.1"/>
    </source>
</evidence>
<proteinExistence type="predicted"/>
<reference evidence="1 2" key="1">
    <citation type="submission" date="2019-07" db="EMBL/GenBank/DDBJ databases">
        <title>Whole genome shotgun sequence of Lactobacillus spicheri NBRC 107155.</title>
        <authorList>
            <person name="Hosoyama A."/>
            <person name="Uohara A."/>
            <person name="Ohji S."/>
            <person name="Ichikawa N."/>
        </authorList>
    </citation>
    <scope>NUCLEOTIDE SEQUENCE [LARGE SCALE GENOMIC DNA]</scope>
    <source>
        <strain evidence="1 2">NBRC 107155</strain>
    </source>
</reference>
<dbReference type="Proteomes" id="UP000321691">
    <property type="component" value="Unassembled WGS sequence"/>
</dbReference>
<accession>A0ABQ0WLD5</accession>
<sequence length="88" mass="9666">MLTVAVTALLRTKAISSPPATSKMMRLVTSPTQFLGLKCMLGFSFNKLGQLYHGAGNEPWKLLAAALTFKLAFSILKKNKIEAHEEDQ</sequence>